<gene>
    <name evidence="1" type="ORF">HG263_05385</name>
</gene>
<keyword evidence="2" id="KW-1185">Reference proteome</keyword>
<reference evidence="1 2" key="1">
    <citation type="submission" date="2020-04" db="EMBL/GenBank/DDBJ databases">
        <title>Pseudoalteromonas caenipelagi sp. nov., isolated from a tidal flat.</title>
        <authorList>
            <person name="Park S."/>
            <person name="Yoon J.-H."/>
        </authorList>
    </citation>
    <scope>NUCLEOTIDE SEQUENCE [LARGE SCALE GENOMIC DNA]</scope>
    <source>
        <strain evidence="1 2">JBTF-M23</strain>
    </source>
</reference>
<organism evidence="1 2">
    <name type="scientific">Pseudoalteromonas caenipelagi</name>
    <dbReference type="NCBI Taxonomy" id="2726988"/>
    <lineage>
        <taxon>Bacteria</taxon>
        <taxon>Pseudomonadati</taxon>
        <taxon>Pseudomonadota</taxon>
        <taxon>Gammaproteobacteria</taxon>
        <taxon>Alteromonadales</taxon>
        <taxon>Pseudoalteromonadaceae</taxon>
        <taxon>Pseudoalteromonas</taxon>
    </lineage>
</organism>
<accession>A0A849VAT6</accession>
<dbReference type="Proteomes" id="UP000586305">
    <property type="component" value="Unassembled WGS sequence"/>
</dbReference>
<dbReference type="InterPro" id="IPR008861">
    <property type="entry name" value="GpX-like"/>
</dbReference>
<name>A0A849VAT6_9GAMM</name>
<evidence type="ECO:0000313" key="2">
    <source>
        <dbReference type="Proteomes" id="UP000586305"/>
    </source>
</evidence>
<dbReference type="Pfam" id="PF05489">
    <property type="entry name" value="Phage_tail_X"/>
    <property type="match status" value="1"/>
</dbReference>
<comment type="caution">
    <text evidence="1">The sequence shown here is derived from an EMBL/GenBank/DDBJ whole genome shotgun (WGS) entry which is preliminary data.</text>
</comment>
<sequence>MNSTVSRDGERWDQLAVRTLGRSDMDTVNSIIAANPQLLPSTRYATTLIAGLKINLPSIQQIPQQTVGTAPWRR</sequence>
<proteinExistence type="predicted"/>
<evidence type="ECO:0000313" key="1">
    <source>
        <dbReference type="EMBL" id="NOU49968.1"/>
    </source>
</evidence>
<dbReference type="RefSeq" id="WP_171625050.1">
    <property type="nucleotide sequence ID" value="NZ_JABBPG010000002.1"/>
</dbReference>
<dbReference type="EMBL" id="JABBPG010000002">
    <property type="protein sequence ID" value="NOU49968.1"/>
    <property type="molecule type" value="Genomic_DNA"/>
</dbReference>
<evidence type="ECO:0008006" key="3">
    <source>
        <dbReference type="Google" id="ProtNLM"/>
    </source>
</evidence>
<dbReference type="AlphaFoldDB" id="A0A849VAT6"/>
<protein>
    <recommendedName>
        <fullName evidence="3">Phage tail protein X</fullName>
    </recommendedName>
</protein>